<dbReference type="Pfam" id="PF08922">
    <property type="entry name" value="DUF1905"/>
    <property type="match status" value="1"/>
</dbReference>
<evidence type="ECO:0000313" key="2">
    <source>
        <dbReference type="Proteomes" id="UP001165042"/>
    </source>
</evidence>
<evidence type="ECO:0000313" key="1">
    <source>
        <dbReference type="EMBL" id="GLW94192.1"/>
    </source>
</evidence>
<accession>A0A9W6QTA3</accession>
<keyword evidence="2" id="KW-1185">Reference proteome</keyword>
<organism evidence="1 2">
    <name type="scientific">Actinokineospora globicatena</name>
    <dbReference type="NCBI Taxonomy" id="103729"/>
    <lineage>
        <taxon>Bacteria</taxon>
        <taxon>Bacillati</taxon>
        <taxon>Actinomycetota</taxon>
        <taxon>Actinomycetes</taxon>
        <taxon>Pseudonocardiales</taxon>
        <taxon>Pseudonocardiaceae</taxon>
        <taxon>Actinokineospora</taxon>
    </lineage>
</organism>
<evidence type="ECO:0008006" key="3">
    <source>
        <dbReference type="Google" id="ProtNLM"/>
    </source>
</evidence>
<dbReference type="Gene3D" id="2.40.30.100">
    <property type="entry name" value="AF2212/PG0164-like"/>
    <property type="match status" value="1"/>
</dbReference>
<dbReference type="SUPFAM" id="SSF141694">
    <property type="entry name" value="AF2212/PG0164-like"/>
    <property type="match status" value="1"/>
</dbReference>
<dbReference type="AlphaFoldDB" id="A0A9W6QTA3"/>
<name>A0A9W6QTA3_9PSEU</name>
<protein>
    <recommendedName>
        <fullName evidence="3">Bacteriocin-protection, YdeI or OmpD-Associated</fullName>
    </recommendedName>
</protein>
<dbReference type="EMBL" id="BSSD01000008">
    <property type="protein sequence ID" value="GLW94192.1"/>
    <property type="molecule type" value="Genomic_DNA"/>
</dbReference>
<dbReference type="InterPro" id="IPR015018">
    <property type="entry name" value="DUF1905"/>
</dbReference>
<dbReference type="Pfam" id="PF13376">
    <property type="entry name" value="OmdA"/>
    <property type="match status" value="1"/>
</dbReference>
<sequence>MDERCGRGILLGMRFETTVELSGKSATGLRVPEEVLAALGPKKRVPVKVTIGSYTYRTTTGPHDGGYFVPLSGENRTAAGVAAGDTVQVDIEVDTEPRVVEVPGDLAEALEAGGARGAFDKLSYSHQRAHVLSVTDAKTEATRQRRVEKVVAALTAP</sequence>
<dbReference type="InterPro" id="IPR037079">
    <property type="entry name" value="AF2212/PG0164-like_sf"/>
</dbReference>
<proteinExistence type="predicted"/>
<reference evidence="1" key="1">
    <citation type="submission" date="2023-02" db="EMBL/GenBank/DDBJ databases">
        <title>Actinokineospora globicatena NBRC 15670.</title>
        <authorList>
            <person name="Ichikawa N."/>
            <person name="Sato H."/>
            <person name="Tonouchi N."/>
        </authorList>
    </citation>
    <scope>NUCLEOTIDE SEQUENCE</scope>
    <source>
        <strain evidence="1">NBRC 15670</strain>
    </source>
</reference>
<dbReference type="Proteomes" id="UP001165042">
    <property type="component" value="Unassembled WGS sequence"/>
</dbReference>
<gene>
    <name evidence="1" type="ORF">Aglo03_50080</name>
</gene>
<comment type="caution">
    <text evidence="1">The sequence shown here is derived from an EMBL/GenBank/DDBJ whole genome shotgun (WGS) entry which is preliminary data.</text>
</comment>